<evidence type="ECO:0000313" key="1">
    <source>
        <dbReference type="EMBL" id="PHV68316.1"/>
    </source>
</evidence>
<comment type="caution">
    <text evidence="1">The sequence shown here is derived from an EMBL/GenBank/DDBJ whole genome shotgun (WGS) entry which is preliminary data.</text>
</comment>
<sequence length="102" mass="11531">MIFALYEEPQEDSAIKDPETGASLGPIPQEKLRVKVFDVFPKFSRAQTYRTSAPFDSLSFTIFPKDRIAVEGKSRGNKPNRQEAITVNIGDLVKHVDTDRDF</sequence>
<organism evidence="1 2">
    <name type="scientific">Williamsia marianensis</name>
    <dbReference type="NCBI Taxonomy" id="85044"/>
    <lineage>
        <taxon>Bacteria</taxon>
        <taxon>Bacillati</taxon>
        <taxon>Actinomycetota</taxon>
        <taxon>Actinomycetes</taxon>
        <taxon>Mycobacteriales</taxon>
        <taxon>Nocardiaceae</taxon>
        <taxon>Williamsia</taxon>
    </lineage>
</organism>
<reference evidence="1 2" key="1">
    <citation type="submission" date="2017-10" db="EMBL/GenBank/DDBJ databases">
        <title>The draft genome sequence of Williamsia sp. BULT 1.1 isolated from the semi-arid grassland soils from South Africa.</title>
        <authorList>
            <person name="Kabwe M.H."/>
            <person name="Govender N."/>
            <person name="Mutseka Lunga P."/>
            <person name="Vikram S."/>
            <person name="Makhalanyane T.P."/>
        </authorList>
    </citation>
    <scope>NUCLEOTIDE SEQUENCE [LARGE SCALE GENOMIC DNA]</scope>
    <source>
        <strain evidence="1 2">BULT 1.1</strain>
    </source>
</reference>
<proteinExistence type="predicted"/>
<dbReference type="Proteomes" id="UP000225108">
    <property type="component" value="Unassembled WGS sequence"/>
</dbReference>
<dbReference type="AlphaFoldDB" id="A0A2G3PRB0"/>
<evidence type="ECO:0000313" key="2">
    <source>
        <dbReference type="Proteomes" id="UP000225108"/>
    </source>
</evidence>
<name>A0A2G3PRB0_WILMA</name>
<protein>
    <submittedName>
        <fullName evidence="1">Uncharacterized protein</fullName>
    </submittedName>
</protein>
<accession>A0A2G3PRB0</accession>
<dbReference type="EMBL" id="PEBD01000004">
    <property type="protein sequence ID" value="PHV68316.1"/>
    <property type="molecule type" value="Genomic_DNA"/>
</dbReference>
<gene>
    <name evidence="1" type="ORF">CSW57_03510</name>
</gene>